<reference evidence="2" key="2">
    <citation type="submission" date="2020-09" db="EMBL/GenBank/DDBJ databases">
        <authorList>
            <person name="Sun Q."/>
            <person name="Ohkuma M."/>
        </authorList>
    </citation>
    <scope>NUCLEOTIDE SEQUENCE</scope>
    <source>
        <strain evidence="2">JCM 3276</strain>
    </source>
</reference>
<evidence type="ECO:0000313" key="3">
    <source>
        <dbReference type="Proteomes" id="UP000660680"/>
    </source>
</evidence>
<reference evidence="2" key="1">
    <citation type="journal article" date="2014" name="Int. J. Syst. Evol. Microbiol.">
        <title>Complete genome sequence of Corynebacterium casei LMG S-19264T (=DSM 44701T), isolated from a smear-ripened cheese.</title>
        <authorList>
            <consortium name="US DOE Joint Genome Institute (JGI-PGF)"/>
            <person name="Walter F."/>
            <person name="Albersmeier A."/>
            <person name="Kalinowski J."/>
            <person name="Ruckert C."/>
        </authorList>
    </citation>
    <scope>NUCLEOTIDE SEQUENCE</scope>
    <source>
        <strain evidence="2">JCM 3276</strain>
    </source>
</reference>
<dbReference type="RefSeq" id="WP_189214221.1">
    <property type="nucleotide sequence ID" value="NZ_BMRB01000011.1"/>
</dbReference>
<keyword evidence="1" id="KW-0732">Signal</keyword>
<feature type="signal peptide" evidence="1">
    <location>
        <begin position="1"/>
        <end position="22"/>
    </location>
</feature>
<dbReference type="AlphaFoldDB" id="A0A918GUC0"/>
<comment type="caution">
    <text evidence="2">The sequence shown here is derived from an EMBL/GenBank/DDBJ whole genome shotgun (WGS) entry which is preliminary data.</text>
</comment>
<evidence type="ECO:0000256" key="1">
    <source>
        <dbReference type="SAM" id="SignalP"/>
    </source>
</evidence>
<protein>
    <submittedName>
        <fullName evidence="2">Uncharacterized protein</fullName>
    </submittedName>
</protein>
<evidence type="ECO:0000313" key="2">
    <source>
        <dbReference type="EMBL" id="GGS59109.1"/>
    </source>
</evidence>
<name>A0A918GUC0_9PSEU</name>
<organism evidence="2 3">
    <name type="scientific">Actinokineospora fastidiosa</name>
    <dbReference type="NCBI Taxonomy" id="1816"/>
    <lineage>
        <taxon>Bacteria</taxon>
        <taxon>Bacillati</taxon>
        <taxon>Actinomycetota</taxon>
        <taxon>Actinomycetes</taxon>
        <taxon>Pseudonocardiales</taxon>
        <taxon>Pseudonocardiaceae</taxon>
        <taxon>Actinokineospora</taxon>
    </lineage>
</organism>
<sequence>MLKRIGACTVIAIAATAAPALAANPAGVADTGSAAFGNDDIQVSIAPIAPCSVDGQTTADAGMRAAYGVKFTSGTSSCTRTVLDADTSTTETLATAEGTGFELSALVPAGGPRIRIDKWRVACTGTQVGTNVTWSYEGMSGLSALPDPVPKNYVREIRKVDETLLATATFNAVTYSSPNDGSIAMSMLRIRFEPGSGMTGEVLLGNTACSPTP</sequence>
<feature type="chain" id="PRO_5036837482" evidence="1">
    <location>
        <begin position="23"/>
        <end position="213"/>
    </location>
</feature>
<gene>
    <name evidence="2" type="ORF">GCM10010171_62510</name>
</gene>
<keyword evidence="3" id="KW-1185">Reference proteome</keyword>
<accession>A0A918GUC0</accession>
<dbReference type="EMBL" id="BMRB01000011">
    <property type="protein sequence ID" value="GGS59109.1"/>
    <property type="molecule type" value="Genomic_DNA"/>
</dbReference>
<dbReference type="Proteomes" id="UP000660680">
    <property type="component" value="Unassembled WGS sequence"/>
</dbReference>
<proteinExistence type="predicted"/>